<dbReference type="Gene3D" id="3.40.50.1820">
    <property type="entry name" value="alpha/beta hydrolase"/>
    <property type="match status" value="1"/>
</dbReference>
<dbReference type="GO" id="GO:0016787">
    <property type="term" value="F:hydrolase activity"/>
    <property type="evidence" value="ECO:0007669"/>
    <property type="project" value="UniProtKB-KW"/>
</dbReference>
<dbReference type="InterPro" id="IPR000073">
    <property type="entry name" value="AB_hydrolase_1"/>
</dbReference>
<dbReference type="PANTHER" id="PTHR42886">
    <property type="entry name" value="RE40534P-RELATED"/>
    <property type="match status" value="1"/>
</dbReference>
<organism evidence="2 3">
    <name type="scientific">Aquimarina atlantica</name>
    <dbReference type="NCBI Taxonomy" id="1317122"/>
    <lineage>
        <taxon>Bacteria</taxon>
        <taxon>Pseudomonadati</taxon>
        <taxon>Bacteroidota</taxon>
        <taxon>Flavobacteriia</taxon>
        <taxon>Flavobacteriales</taxon>
        <taxon>Flavobacteriaceae</taxon>
        <taxon>Aquimarina</taxon>
    </lineage>
</organism>
<name>A0A023BYC9_9FLAO</name>
<protein>
    <submittedName>
        <fullName evidence="2">Alpha/beta hydrolase</fullName>
    </submittedName>
</protein>
<dbReference type="STRING" id="1317122.ATO12_10145"/>
<reference evidence="2 3" key="1">
    <citation type="submission" date="2014-04" db="EMBL/GenBank/DDBJ databases">
        <title>Aquimarina sp. 22II-S11-z7 Genome Sequencing.</title>
        <authorList>
            <person name="Lai Q."/>
        </authorList>
    </citation>
    <scope>NUCLEOTIDE SEQUENCE [LARGE SCALE GENOMIC DNA]</scope>
    <source>
        <strain evidence="2 3">22II-S11-z7</strain>
    </source>
</reference>
<feature type="domain" description="AB hydrolase-1" evidence="1">
    <location>
        <begin position="31"/>
        <end position="151"/>
    </location>
</feature>
<dbReference type="AlphaFoldDB" id="A0A023BYC9"/>
<keyword evidence="2" id="KW-0378">Hydrolase</keyword>
<proteinExistence type="predicted"/>
<keyword evidence="3" id="KW-1185">Reference proteome</keyword>
<gene>
    <name evidence="2" type="ORF">ATO12_10145</name>
</gene>
<dbReference type="InterPro" id="IPR029058">
    <property type="entry name" value="AB_hydrolase_fold"/>
</dbReference>
<dbReference type="EMBL" id="AQRA01000002">
    <property type="protein sequence ID" value="EZH75077.1"/>
    <property type="molecule type" value="Genomic_DNA"/>
</dbReference>
<dbReference type="OrthoDB" id="9808543at2"/>
<comment type="caution">
    <text evidence="2">The sequence shown here is derived from an EMBL/GenBank/DDBJ whole genome shotgun (WGS) entry which is preliminary data.</text>
</comment>
<dbReference type="SUPFAM" id="SSF53474">
    <property type="entry name" value="alpha/beta-Hydrolases"/>
    <property type="match status" value="1"/>
</dbReference>
<sequence length="281" mass="32157">MIKNKNIIVAGKHQKPILTDVFYTDTGLQKPIVIFCHGYKGFKDWGAWDLVAEAFAKAGFFFIKFNFSHNGGTIKQPIDFPDLEAFGNNNYIKELDDLDTIVNWVTSSDFKFKNDINTSNISLIGHSRGGGIVTIKASEDKRITTLITWASVSDYKNRFPKGEAFTHWQKKGVMYIENGRTKQQMPHYYQFYTSFVENEDRLTIANAAKKIEIPHLIIHGTEDPTVDVQESKDIHQWSINSEIFLVEGADHIFGVKHPWQSNNLSKHLKTIAQKSIDFIRL</sequence>
<evidence type="ECO:0000313" key="3">
    <source>
        <dbReference type="Proteomes" id="UP000023541"/>
    </source>
</evidence>
<evidence type="ECO:0000313" key="2">
    <source>
        <dbReference type="EMBL" id="EZH75077.1"/>
    </source>
</evidence>
<dbReference type="Proteomes" id="UP000023541">
    <property type="component" value="Unassembled WGS sequence"/>
</dbReference>
<dbReference type="eggNOG" id="COG1073">
    <property type="taxonomic scope" value="Bacteria"/>
</dbReference>
<accession>A0A023BYC9</accession>
<evidence type="ECO:0000259" key="1">
    <source>
        <dbReference type="Pfam" id="PF00561"/>
    </source>
</evidence>
<dbReference type="Pfam" id="PF00561">
    <property type="entry name" value="Abhydrolase_1"/>
    <property type="match status" value="1"/>
</dbReference>
<dbReference type="PANTHER" id="PTHR42886:SF53">
    <property type="entry name" value="ALPHA_BETA-HYDROLASES SUPERFAMILY PROTEIN"/>
    <property type="match status" value="1"/>
</dbReference>